<feature type="compositionally biased region" description="Polar residues" evidence="1">
    <location>
        <begin position="30"/>
        <end position="40"/>
    </location>
</feature>
<feature type="transmembrane region" description="Helical" evidence="2">
    <location>
        <begin position="90"/>
        <end position="109"/>
    </location>
</feature>
<keyword evidence="4" id="KW-1185">Reference proteome</keyword>
<keyword evidence="2" id="KW-0472">Membrane</keyword>
<feature type="compositionally biased region" description="Basic and acidic residues" evidence="1">
    <location>
        <begin position="8"/>
        <end position="22"/>
    </location>
</feature>
<organism evidence="3 4">
    <name type="scientific">Dictyostelium firmibasis</name>
    <dbReference type="NCBI Taxonomy" id="79012"/>
    <lineage>
        <taxon>Eukaryota</taxon>
        <taxon>Amoebozoa</taxon>
        <taxon>Evosea</taxon>
        <taxon>Eumycetozoa</taxon>
        <taxon>Dictyostelia</taxon>
        <taxon>Dictyosteliales</taxon>
        <taxon>Dictyosteliaceae</taxon>
        <taxon>Dictyostelium</taxon>
    </lineage>
</organism>
<dbReference type="Proteomes" id="UP001344447">
    <property type="component" value="Unassembled WGS sequence"/>
</dbReference>
<dbReference type="EMBL" id="JAVFKY010000003">
    <property type="protein sequence ID" value="KAK5579710.1"/>
    <property type="molecule type" value="Genomic_DNA"/>
</dbReference>
<keyword evidence="2" id="KW-0812">Transmembrane</keyword>
<feature type="transmembrane region" description="Helical" evidence="2">
    <location>
        <begin position="165"/>
        <end position="184"/>
    </location>
</feature>
<proteinExistence type="predicted"/>
<accession>A0AAN7Z0L5</accession>
<evidence type="ECO:0000256" key="1">
    <source>
        <dbReference type="SAM" id="MobiDB-lite"/>
    </source>
</evidence>
<sequence>MESTTATEKNDESTMTLEERRREARKKRINSNTGNRLSYIQSHTSELRNELEPKPVENQLNESTPSQSPINLNSIFEQQRVLKDPLPFSILRWIGIIFFAMIFVANSMLSCSPEFLETSLASSTKEATTITETILQKYQWIFRILYLSTNTNNLSGKSQSSNQLLYIYATLGLVWLVWEYIIVYRNRKQVPHLRQKTFLSFARSDALLISFVYIVSLDCILRFKDHFLPIDQQSFIKDNYLISILYYPLIISFIGQLFINYFAKSISILHIDNRIYKLYQGLTHFILAITISFLCSEWWECSSCHCSSSYGLLWLISKSRGLLLWAHICINFISRILG</sequence>
<feature type="region of interest" description="Disordered" evidence="1">
    <location>
        <begin position="1"/>
        <end position="40"/>
    </location>
</feature>
<name>A0AAN7Z0L5_9MYCE</name>
<evidence type="ECO:0000313" key="3">
    <source>
        <dbReference type="EMBL" id="KAK5579710.1"/>
    </source>
</evidence>
<feature type="transmembrane region" description="Helical" evidence="2">
    <location>
        <begin position="205"/>
        <end position="224"/>
    </location>
</feature>
<keyword evidence="2" id="KW-1133">Transmembrane helix</keyword>
<gene>
    <name evidence="3" type="ORF">RB653_009396</name>
</gene>
<evidence type="ECO:0000313" key="4">
    <source>
        <dbReference type="Proteomes" id="UP001344447"/>
    </source>
</evidence>
<reference evidence="3 4" key="1">
    <citation type="submission" date="2023-11" db="EMBL/GenBank/DDBJ databases">
        <title>Dfirmibasis_genome.</title>
        <authorList>
            <person name="Edelbroek B."/>
            <person name="Kjellin J."/>
            <person name="Jerlstrom-Hultqvist J."/>
            <person name="Soderbom F."/>
        </authorList>
    </citation>
    <scope>NUCLEOTIDE SEQUENCE [LARGE SCALE GENOMIC DNA]</scope>
    <source>
        <strain evidence="3 4">TNS-C-14</strain>
    </source>
</reference>
<dbReference type="AlphaFoldDB" id="A0AAN7Z0L5"/>
<protein>
    <recommendedName>
        <fullName evidence="5">Transmembrane protein</fullName>
    </recommendedName>
</protein>
<comment type="caution">
    <text evidence="3">The sequence shown here is derived from an EMBL/GenBank/DDBJ whole genome shotgun (WGS) entry which is preliminary data.</text>
</comment>
<feature type="transmembrane region" description="Helical" evidence="2">
    <location>
        <begin position="244"/>
        <end position="263"/>
    </location>
</feature>
<evidence type="ECO:0000256" key="2">
    <source>
        <dbReference type="SAM" id="Phobius"/>
    </source>
</evidence>
<evidence type="ECO:0008006" key="5">
    <source>
        <dbReference type="Google" id="ProtNLM"/>
    </source>
</evidence>